<dbReference type="CDD" id="cd09272">
    <property type="entry name" value="RNase_HI_RT_Ty1"/>
    <property type="match status" value="1"/>
</dbReference>
<evidence type="ECO:0000256" key="2">
    <source>
        <dbReference type="SAM" id="Phobius"/>
    </source>
</evidence>
<feature type="region of interest" description="Disordered" evidence="1">
    <location>
        <begin position="376"/>
        <end position="404"/>
    </location>
</feature>
<keyword evidence="2" id="KW-0812">Transmembrane</keyword>
<keyword evidence="2" id="KW-0472">Membrane</keyword>
<comment type="caution">
    <text evidence="4">The sequence shown here is derived from an EMBL/GenBank/DDBJ whole genome shotgun (WGS) entry which is preliminary data.</text>
</comment>
<feature type="transmembrane region" description="Helical" evidence="2">
    <location>
        <begin position="214"/>
        <end position="239"/>
    </location>
</feature>
<dbReference type="Pfam" id="PF07727">
    <property type="entry name" value="RVT_2"/>
    <property type="match status" value="1"/>
</dbReference>
<feature type="region of interest" description="Disordered" evidence="1">
    <location>
        <begin position="435"/>
        <end position="486"/>
    </location>
</feature>
<dbReference type="EMBL" id="BKCJ010007656">
    <property type="protein sequence ID" value="GEU78356.1"/>
    <property type="molecule type" value="Genomic_DNA"/>
</dbReference>
<name>A0A6L2MWI7_TANCI</name>
<feature type="compositionally biased region" description="Polar residues" evidence="1">
    <location>
        <begin position="389"/>
        <end position="399"/>
    </location>
</feature>
<evidence type="ECO:0000313" key="4">
    <source>
        <dbReference type="EMBL" id="GEU78356.1"/>
    </source>
</evidence>
<keyword evidence="2" id="KW-1133">Transmembrane helix</keyword>
<proteinExistence type="predicted"/>
<organism evidence="4">
    <name type="scientific">Tanacetum cinerariifolium</name>
    <name type="common">Dalmatian daisy</name>
    <name type="synonym">Chrysanthemum cinerariifolium</name>
    <dbReference type="NCBI Taxonomy" id="118510"/>
    <lineage>
        <taxon>Eukaryota</taxon>
        <taxon>Viridiplantae</taxon>
        <taxon>Streptophyta</taxon>
        <taxon>Embryophyta</taxon>
        <taxon>Tracheophyta</taxon>
        <taxon>Spermatophyta</taxon>
        <taxon>Magnoliopsida</taxon>
        <taxon>eudicotyledons</taxon>
        <taxon>Gunneridae</taxon>
        <taxon>Pentapetalae</taxon>
        <taxon>asterids</taxon>
        <taxon>campanulids</taxon>
        <taxon>Asterales</taxon>
        <taxon>Asteraceae</taxon>
        <taxon>Asteroideae</taxon>
        <taxon>Anthemideae</taxon>
        <taxon>Anthemidinae</taxon>
        <taxon>Tanacetum</taxon>
    </lineage>
</organism>
<evidence type="ECO:0000256" key="1">
    <source>
        <dbReference type="SAM" id="MobiDB-lite"/>
    </source>
</evidence>
<sequence length="752" mass="84598">RRPTIVSNRIIIKLWKASPGQILLGRRVDLSRKRRNNTGNSSAGATHQLSMETSSSSGNFFWQWEFITDSGNILEHFIPNKWVFRNKRDQRGIVVQNKVRLVAHGHKQEEGIDYDEVFAPVARIEAIMLFFAYASFMDFTMYQMDTKIHVDNKSAICVVKNPLYHSKTKHIKIRHHFIRDSYEKRLIEMVKIHTDSNVADLLTKAFDVTSLKDIFLMMVMLIWCNMLVTELIMLVFSILDFINTTNGHQFTMSNDKKELAIPWKTTTGKEFSNSLMAGSLPKTISAKFWNTVSSKTVNSIKQIHAVVDSKDVVISESLVRGDLLFDDEDGITCQTNDEIFENLALMGYEPFSTKLTFQKGYVTPLVDTMLVQHQAPEDEGSAIPPEPQPTLSTSQQPTSEEGDRVERVITIDASLEAAHDSDNITKTQTTAVPNVDIPQGIDTCGRPRHQETIGGTSAQTRSERLLEQPNEPPLTEGHTSGSKEDRLEENIKLTDTVPTPYDLPLTGGYTPGSDEGRITLAELLETYTILVKKLESQLKHKRSKVVIHSSDKEGPSVHIEDSSKQGRIIEEMDKDKNINLVIKQGEVQETTEHSRGDDDETFAETLLNIKSSSANDKGKGIIEQPNHNIFHTLMMLSKRLKIGAKAIAVYGMRLPEGMLNEAMKSSMAYKMYDKEMKKLKVSTTQPQPAESTQETHKESSALVVRIRGKQKKGKGKVPSISELGSVTKKARVQKKIVTINKQILDEKLNPYG</sequence>
<dbReference type="InterPro" id="IPR013103">
    <property type="entry name" value="RVT_2"/>
</dbReference>
<accession>A0A6L2MWI7</accession>
<protein>
    <submittedName>
        <fullName evidence="4">Copia protein</fullName>
    </submittedName>
</protein>
<evidence type="ECO:0000259" key="3">
    <source>
        <dbReference type="Pfam" id="PF07727"/>
    </source>
</evidence>
<feature type="domain" description="Reverse transcriptase Ty1/copia-type" evidence="3">
    <location>
        <begin position="77"/>
        <end position="147"/>
    </location>
</feature>
<feature type="non-terminal residue" evidence="4">
    <location>
        <position position="1"/>
    </location>
</feature>
<reference evidence="4" key="1">
    <citation type="journal article" date="2019" name="Sci. Rep.">
        <title>Draft genome of Tanacetum cinerariifolium, the natural source of mosquito coil.</title>
        <authorList>
            <person name="Yamashiro T."/>
            <person name="Shiraishi A."/>
            <person name="Satake H."/>
            <person name="Nakayama K."/>
        </authorList>
    </citation>
    <scope>NUCLEOTIDE SEQUENCE</scope>
</reference>
<gene>
    <name evidence="4" type="ORF">Tci_050334</name>
</gene>
<dbReference type="AlphaFoldDB" id="A0A6L2MWI7"/>